<dbReference type="Pfam" id="PF07727">
    <property type="entry name" value="RVT_2"/>
    <property type="match status" value="1"/>
</dbReference>
<comment type="caution">
    <text evidence="4">The sequence shown here is derived from an EMBL/GenBank/DDBJ whole genome shotgun (WGS) entry which is preliminary data.</text>
</comment>
<dbReference type="EMBL" id="BQNB010016165">
    <property type="protein sequence ID" value="GJT48570.1"/>
    <property type="molecule type" value="Genomic_DNA"/>
</dbReference>
<evidence type="ECO:0000256" key="2">
    <source>
        <dbReference type="SAM" id="MobiDB-lite"/>
    </source>
</evidence>
<reference evidence="4" key="2">
    <citation type="submission" date="2022-01" db="EMBL/GenBank/DDBJ databases">
        <authorList>
            <person name="Yamashiro T."/>
            <person name="Shiraishi A."/>
            <person name="Satake H."/>
            <person name="Nakayama K."/>
        </authorList>
    </citation>
    <scope>NUCLEOTIDE SEQUENCE</scope>
</reference>
<keyword evidence="5" id="KW-1185">Reference proteome</keyword>
<dbReference type="Gene3D" id="4.10.60.10">
    <property type="entry name" value="Zinc finger, CCHC-type"/>
    <property type="match status" value="1"/>
</dbReference>
<feature type="region of interest" description="Disordered" evidence="2">
    <location>
        <begin position="442"/>
        <end position="466"/>
    </location>
</feature>
<keyword evidence="1" id="KW-0863">Zinc-finger</keyword>
<feature type="domain" description="CCHC-type" evidence="3">
    <location>
        <begin position="220"/>
        <end position="235"/>
    </location>
</feature>
<reference evidence="4" key="1">
    <citation type="journal article" date="2022" name="Int. J. Mol. Sci.">
        <title>Draft Genome of Tanacetum Coccineum: Genomic Comparison of Closely Related Tanacetum-Family Plants.</title>
        <authorList>
            <person name="Yamashiro T."/>
            <person name="Shiraishi A."/>
            <person name="Nakayama K."/>
            <person name="Satake H."/>
        </authorList>
    </citation>
    <scope>NUCLEOTIDE SEQUENCE</scope>
</reference>
<dbReference type="SMART" id="SM00343">
    <property type="entry name" value="ZnF_C2HC"/>
    <property type="match status" value="1"/>
</dbReference>
<dbReference type="InterPro" id="IPR036875">
    <property type="entry name" value="Znf_CCHC_sf"/>
</dbReference>
<dbReference type="InterPro" id="IPR043502">
    <property type="entry name" value="DNA/RNA_pol_sf"/>
</dbReference>
<evidence type="ECO:0000313" key="4">
    <source>
        <dbReference type="EMBL" id="GJT48570.1"/>
    </source>
</evidence>
<organism evidence="4 5">
    <name type="scientific">Tanacetum coccineum</name>
    <dbReference type="NCBI Taxonomy" id="301880"/>
    <lineage>
        <taxon>Eukaryota</taxon>
        <taxon>Viridiplantae</taxon>
        <taxon>Streptophyta</taxon>
        <taxon>Embryophyta</taxon>
        <taxon>Tracheophyta</taxon>
        <taxon>Spermatophyta</taxon>
        <taxon>Magnoliopsida</taxon>
        <taxon>eudicotyledons</taxon>
        <taxon>Gunneridae</taxon>
        <taxon>Pentapetalae</taxon>
        <taxon>asterids</taxon>
        <taxon>campanulids</taxon>
        <taxon>Asterales</taxon>
        <taxon>Asteraceae</taxon>
        <taxon>Asteroideae</taxon>
        <taxon>Anthemideae</taxon>
        <taxon>Anthemidinae</taxon>
        <taxon>Tanacetum</taxon>
    </lineage>
</organism>
<dbReference type="InterPro" id="IPR001878">
    <property type="entry name" value="Znf_CCHC"/>
</dbReference>
<feature type="compositionally biased region" description="Low complexity" evidence="2">
    <location>
        <begin position="452"/>
        <end position="465"/>
    </location>
</feature>
<dbReference type="PROSITE" id="PS50158">
    <property type="entry name" value="ZF_CCHC"/>
    <property type="match status" value="1"/>
</dbReference>
<proteinExistence type="predicted"/>
<dbReference type="Pfam" id="PF25597">
    <property type="entry name" value="SH3_retrovirus"/>
    <property type="match status" value="1"/>
</dbReference>
<dbReference type="InterPro" id="IPR057670">
    <property type="entry name" value="SH3_retrovirus"/>
</dbReference>
<dbReference type="Proteomes" id="UP001151760">
    <property type="component" value="Unassembled WGS sequence"/>
</dbReference>
<dbReference type="SUPFAM" id="SSF57756">
    <property type="entry name" value="Retrovirus zinc finger-like domains"/>
    <property type="match status" value="1"/>
</dbReference>
<dbReference type="SUPFAM" id="SSF56672">
    <property type="entry name" value="DNA/RNA polymerases"/>
    <property type="match status" value="1"/>
</dbReference>
<evidence type="ECO:0000256" key="1">
    <source>
        <dbReference type="PROSITE-ProRule" id="PRU00047"/>
    </source>
</evidence>
<dbReference type="InterPro" id="IPR013103">
    <property type="entry name" value="RVT_2"/>
</dbReference>
<name>A0ABQ5ECF5_9ASTR</name>
<gene>
    <name evidence="4" type="ORF">Tco_0974727</name>
</gene>
<sequence>MTTLAEHMIVAGVENRPPMLEKSMYDSWASPQQLQDDYDVQATNIILHGLPPDVYALVNHQEAAKDIWDRVKLLMKGTELSYQERECRLYNLFDKFAYVQGETLNGASLSLIYLDPLALAANSPTLYIPSQSPQHSGEDPIECINKAMAFLSTMASRFPPSNNQLRMSSNPRNQATIQDDRVTVQQVQGRQSQSFAGTRNRGIATTSRGNYATGQPRVVKCYNCQGEGHMARHCPGISEAPVVQQTVSQNSAFQTEDMDAYDSDCDELSSTKVILMANISSCDLDVLFEAPLFLWAEAVATACYTQNQSLIRKRHNKTPYELIHGITNLNFLSLCLCVSLISNKYREDLGNLKLKADIGIFVGYAPAKKEFRIYNKRTRLIIETIHDCAKHSSSLPYVHNIERIGKYCFNQFLMSTLIFHHVLILKFRQSLHQNPVVSTGTPSLTTIDQDAPSSSTSQTTQETSPPVIPLSVEEANHDIEVAHMDNNPFVEFPIPEPSSEESSTQVYVSQPDGFVDPKNPNHVYKLKKALYGLKQAPRAWYDLLSIHSCACPRSLQKFTKGTIDPTLFVRREGKDILLVQIYVDDIIFASTKPDLCETFSKIMCLKFQMSMMGKLSFFLGLHISQSPRGIFSNQSKYALESIKKYGMETYAPTDTSMVEKSKLDEDSQGKAVDPTRYRGMIGTLMYLTASRPDLAYCPDAISRRNVCILPASITCIAIIALHDDVLAVIKEYLVKVNKRRILELKRRYFEDYCSDNQYVVSIKEDTTYRCLHSPKDHKGNKINTLYPEKINTPYWRYSM</sequence>
<protein>
    <submittedName>
        <fullName evidence="4">Retrovirus-related pol polyprotein from transposon TNT 1-94</fullName>
    </submittedName>
</protein>
<evidence type="ECO:0000313" key="5">
    <source>
        <dbReference type="Proteomes" id="UP001151760"/>
    </source>
</evidence>
<keyword evidence="1" id="KW-0862">Zinc</keyword>
<keyword evidence="1" id="KW-0479">Metal-binding</keyword>
<dbReference type="Pfam" id="PF00098">
    <property type="entry name" value="zf-CCHC"/>
    <property type="match status" value="1"/>
</dbReference>
<accession>A0ABQ5ECF5</accession>
<evidence type="ECO:0000259" key="3">
    <source>
        <dbReference type="PROSITE" id="PS50158"/>
    </source>
</evidence>